<name>A0A085NTN4_9BILA</name>
<dbReference type="AlphaFoldDB" id="A0A085NTN4"/>
<feature type="region of interest" description="Disordered" evidence="1">
    <location>
        <begin position="51"/>
        <end position="71"/>
    </location>
</feature>
<reference evidence="2" key="1">
    <citation type="journal article" date="2014" name="Nat. Genet.">
        <title>Genome and transcriptome of the porcine whipworm Trichuris suis.</title>
        <authorList>
            <person name="Jex A.R."/>
            <person name="Nejsum P."/>
            <person name="Schwarz E.M."/>
            <person name="Hu L."/>
            <person name="Young N.D."/>
            <person name="Hall R.S."/>
            <person name="Korhonen P.K."/>
            <person name="Liao S."/>
            <person name="Thamsborg S."/>
            <person name="Xia J."/>
            <person name="Xu P."/>
            <person name="Wang S."/>
            <person name="Scheerlinck J.P."/>
            <person name="Hofmann A."/>
            <person name="Sternberg P.W."/>
            <person name="Wang J."/>
            <person name="Gasser R.B."/>
        </authorList>
    </citation>
    <scope>NUCLEOTIDE SEQUENCE [LARGE SCALE GENOMIC DNA]</scope>
    <source>
        <strain evidence="2">DCEP-RM93F</strain>
    </source>
</reference>
<sequence length="120" mass="14140">MKLMLMDCEPWSTVQPGEEVRDNGDSRKVRLRKLWQGKVAKISLAIGDEKQEHVQHPFKQRSKGHSGELQRLYAPEDSRRRMLQLRRQLCIGRGLQDQLQVRGDLHRRNWERSLTGSRNI</sequence>
<gene>
    <name evidence="2" type="ORF">M514_12820</name>
</gene>
<evidence type="ECO:0000256" key="1">
    <source>
        <dbReference type="SAM" id="MobiDB-lite"/>
    </source>
</evidence>
<proteinExistence type="predicted"/>
<evidence type="ECO:0000313" key="2">
    <source>
        <dbReference type="EMBL" id="KFD72830.1"/>
    </source>
</evidence>
<accession>A0A085NTN4</accession>
<organism evidence="2">
    <name type="scientific">Trichuris suis</name>
    <name type="common">pig whipworm</name>
    <dbReference type="NCBI Taxonomy" id="68888"/>
    <lineage>
        <taxon>Eukaryota</taxon>
        <taxon>Metazoa</taxon>
        <taxon>Ecdysozoa</taxon>
        <taxon>Nematoda</taxon>
        <taxon>Enoplea</taxon>
        <taxon>Dorylaimia</taxon>
        <taxon>Trichinellida</taxon>
        <taxon>Trichuridae</taxon>
        <taxon>Trichuris</taxon>
    </lineage>
</organism>
<dbReference type="Proteomes" id="UP000030758">
    <property type="component" value="Unassembled WGS sequence"/>
</dbReference>
<dbReference type="EMBL" id="KL367475">
    <property type="protein sequence ID" value="KFD72830.1"/>
    <property type="molecule type" value="Genomic_DNA"/>
</dbReference>
<protein>
    <submittedName>
        <fullName evidence="2">Uncharacterized protein</fullName>
    </submittedName>
</protein>